<dbReference type="KEGG" id="trz:GWP43_11955"/>
<accession>A0A6P1Y2I7</accession>
<proteinExistence type="predicted"/>
<dbReference type="AlphaFoldDB" id="A0A6P1Y2I7"/>
<protein>
    <submittedName>
        <fullName evidence="1">Uncharacterized protein</fullName>
    </submittedName>
</protein>
<evidence type="ECO:0000313" key="2">
    <source>
        <dbReference type="Proteomes" id="UP000464374"/>
    </source>
</evidence>
<dbReference type="RefSeq" id="WP_162664336.1">
    <property type="nucleotide sequence ID" value="NZ_CP048020.1"/>
</dbReference>
<sequence>MKTDFYQNIYSAISQSIKEDLESYTSTRSLVTQNSRNFLKWDLINTNIYEKLQNSNIEVEIVKMGGWKFLLLLDKENNTLFSLMTAKRYESICSNVSKNAPLYLQSLVELNQQLGLNSPFLFDCHNHSPIFENLLNDLCKPFFNHVPNFSKIVYKLITFNTNQFDDVIGLNLLTLDVNLDVLNTEDLFDNIMPEYQNNIEQVAEKEILKPILKLSDKSKQRIGERYNLSLKSKNDNLENKNA</sequence>
<dbReference type="Pfam" id="PF19448">
    <property type="entry name" value="DUF5986"/>
    <property type="match status" value="1"/>
</dbReference>
<gene>
    <name evidence="1" type="ORF">GWP43_11955</name>
</gene>
<evidence type="ECO:0000313" key="1">
    <source>
        <dbReference type="EMBL" id="QHX44038.1"/>
    </source>
</evidence>
<dbReference type="EMBL" id="CP048020">
    <property type="protein sequence ID" value="QHX44038.1"/>
    <property type="molecule type" value="Genomic_DNA"/>
</dbReference>
<dbReference type="Proteomes" id="UP000464374">
    <property type="component" value="Chromosome"/>
</dbReference>
<reference evidence="1 2" key="1">
    <citation type="submission" date="2020-01" db="EMBL/GenBank/DDBJ databases">
        <title>Complete genome sequence of a human oral phylogroup 1 Treponema sp. strain ATCC 700766, originally isolated from periodontitis dental plaque.</title>
        <authorList>
            <person name="Chan Y."/>
            <person name="Huo Y.-B."/>
            <person name="Yu X.-L."/>
            <person name="Zeng H."/>
            <person name="Leung W.-K."/>
            <person name="Watt R.M."/>
        </authorList>
    </citation>
    <scope>NUCLEOTIDE SEQUENCE [LARGE SCALE GENOMIC DNA]</scope>
    <source>
        <strain evidence="1 2">OMZ 804</strain>
    </source>
</reference>
<dbReference type="InterPro" id="IPR046028">
    <property type="entry name" value="DUF5986"/>
</dbReference>
<name>A0A6P1Y2I7_9SPIR</name>
<organism evidence="1 2">
    <name type="scientific">Treponema vincentii</name>
    <dbReference type="NCBI Taxonomy" id="69710"/>
    <lineage>
        <taxon>Bacteria</taxon>
        <taxon>Pseudomonadati</taxon>
        <taxon>Spirochaetota</taxon>
        <taxon>Spirochaetia</taxon>
        <taxon>Spirochaetales</taxon>
        <taxon>Treponemataceae</taxon>
        <taxon>Treponema</taxon>
    </lineage>
</organism>